<proteinExistence type="predicted"/>
<name>A0A6M3JFD1_9ZZZZ</name>
<organism evidence="2">
    <name type="scientific">viral metagenome</name>
    <dbReference type="NCBI Taxonomy" id="1070528"/>
    <lineage>
        <taxon>unclassified sequences</taxon>
        <taxon>metagenomes</taxon>
        <taxon>organismal metagenomes</taxon>
    </lineage>
</organism>
<gene>
    <name evidence="2" type="ORF">MM415A05741_0002</name>
</gene>
<accession>A0A6M3JFD1</accession>
<keyword evidence="1" id="KW-0472">Membrane</keyword>
<dbReference type="EMBL" id="MT141649">
    <property type="protein sequence ID" value="QJA68784.1"/>
    <property type="molecule type" value="Genomic_DNA"/>
</dbReference>
<dbReference type="InterPro" id="IPR010026">
    <property type="entry name" value="Phage_holin_LL-H"/>
</dbReference>
<evidence type="ECO:0000256" key="1">
    <source>
        <dbReference type="SAM" id="Phobius"/>
    </source>
</evidence>
<feature type="transmembrane region" description="Helical" evidence="1">
    <location>
        <begin position="6"/>
        <end position="28"/>
    </location>
</feature>
<dbReference type="AlphaFoldDB" id="A0A6M3JFD1"/>
<keyword evidence="1" id="KW-1133">Transmembrane helix</keyword>
<sequence length="109" mass="12019">MNEAVIQALTAVILAVISAAITVGTYYLKKWLSQKMTAEEREALKKQIEDTVRAAEQLAITWGWTGEGKKAWVTEQFSKMTGVPQDELNVLIEAAVQQLKVAGEELVKA</sequence>
<protein>
    <submittedName>
        <fullName evidence="2">Putative holin</fullName>
    </submittedName>
</protein>
<evidence type="ECO:0000313" key="2">
    <source>
        <dbReference type="EMBL" id="QJA68784.1"/>
    </source>
</evidence>
<dbReference type="Pfam" id="PF09682">
    <property type="entry name" value="Phage_holin_6_1"/>
    <property type="match status" value="1"/>
</dbReference>
<reference evidence="2" key="1">
    <citation type="submission" date="2020-03" db="EMBL/GenBank/DDBJ databases">
        <title>The deep terrestrial virosphere.</title>
        <authorList>
            <person name="Holmfeldt K."/>
            <person name="Nilsson E."/>
            <person name="Simone D."/>
            <person name="Lopez-Fernandez M."/>
            <person name="Wu X."/>
            <person name="de Brujin I."/>
            <person name="Lundin D."/>
            <person name="Andersson A."/>
            <person name="Bertilsson S."/>
            <person name="Dopson M."/>
        </authorList>
    </citation>
    <scope>NUCLEOTIDE SEQUENCE</scope>
    <source>
        <strain evidence="2">MM415A05741</strain>
    </source>
</reference>
<keyword evidence="1" id="KW-0812">Transmembrane</keyword>